<evidence type="ECO:0000313" key="2">
    <source>
        <dbReference type="EMBL" id="GJE88922.1"/>
    </source>
</evidence>
<name>A0A9P3G6E6_9APHY</name>
<evidence type="ECO:0000313" key="3">
    <source>
        <dbReference type="Proteomes" id="UP000703269"/>
    </source>
</evidence>
<dbReference type="EMBL" id="BPQB01000011">
    <property type="protein sequence ID" value="GJE88922.1"/>
    <property type="molecule type" value="Genomic_DNA"/>
</dbReference>
<keyword evidence="3" id="KW-1185">Reference proteome</keyword>
<feature type="region of interest" description="Disordered" evidence="1">
    <location>
        <begin position="96"/>
        <end position="117"/>
    </location>
</feature>
<feature type="compositionally biased region" description="Low complexity" evidence="1">
    <location>
        <begin position="105"/>
        <end position="117"/>
    </location>
</feature>
<dbReference type="Proteomes" id="UP000703269">
    <property type="component" value="Unassembled WGS sequence"/>
</dbReference>
<reference evidence="2 3" key="1">
    <citation type="submission" date="2021-08" db="EMBL/GenBank/DDBJ databases">
        <title>Draft Genome Sequence of Phanerochaete sordida strain YK-624.</title>
        <authorList>
            <person name="Mori T."/>
            <person name="Dohra H."/>
            <person name="Suzuki T."/>
            <person name="Kawagishi H."/>
            <person name="Hirai H."/>
        </authorList>
    </citation>
    <scope>NUCLEOTIDE SEQUENCE [LARGE SCALE GENOMIC DNA]</scope>
    <source>
        <strain evidence="2 3">YK-624</strain>
    </source>
</reference>
<evidence type="ECO:0000256" key="1">
    <source>
        <dbReference type="SAM" id="MobiDB-lite"/>
    </source>
</evidence>
<proteinExistence type="predicted"/>
<dbReference type="OrthoDB" id="10584079at2759"/>
<comment type="caution">
    <text evidence="2">The sequence shown here is derived from an EMBL/GenBank/DDBJ whole genome shotgun (WGS) entry which is preliminary data.</text>
</comment>
<feature type="region of interest" description="Disordered" evidence="1">
    <location>
        <begin position="184"/>
        <end position="227"/>
    </location>
</feature>
<organism evidence="2 3">
    <name type="scientific">Phanerochaete sordida</name>
    <dbReference type="NCBI Taxonomy" id="48140"/>
    <lineage>
        <taxon>Eukaryota</taxon>
        <taxon>Fungi</taxon>
        <taxon>Dikarya</taxon>
        <taxon>Basidiomycota</taxon>
        <taxon>Agaricomycotina</taxon>
        <taxon>Agaricomycetes</taxon>
        <taxon>Polyporales</taxon>
        <taxon>Phanerochaetaceae</taxon>
        <taxon>Phanerochaete</taxon>
    </lineage>
</organism>
<feature type="region of interest" description="Disordered" evidence="1">
    <location>
        <begin position="139"/>
        <end position="158"/>
    </location>
</feature>
<dbReference type="AlphaFoldDB" id="A0A9P3G6E6"/>
<protein>
    <submittedName>
        <fullName evidence="2">Uncharacterized protein</fullName>
    </submittedName>
</protein>
<sequence length="227" mass="24300">MWRQVVDPVAWTVYHRREAESLRKSVQDQLGLACVIMGLHNLLPSESSPTQKARVQADNLVVAMGRTPSGNPNSMHITFQVPISKLDLAQRRPKATPPLARRSVSHVPHTPVPPSISHIASLGRRAVPTKVCVAPTEMQSPPSFGGVTPPRTATPASSVDIAEWPPCSPVEVQMGHTHFPCAQSTIAGAGSTRPNRPSLPRLTQLRGRGSRSATPSPVAASPARRVG</sequence>
<accession>A0A9P3G6E6</accession>
<gene>
    <name evidence="2" type="ORF">PsYK624_050100</name>
</gene>
<feature type="compositionally biased region" description="Low complexity" evidence="1">
    <location>
        <begin position="210"/>
        <end position="227"/>
    </location>
</feature>